<proteinExistence type="predicted"/>
<dbReference type="SUPFAM" id="SSF55486">
    <property type="entry name" value="Metalloproteases ('zincins'), catalytic domain"/>
    <property type="match status" value="1"/>
</dbReference>
<protein>
    <submittedName>
        <fullName evidence="1">Uncharacterized protein</fullName>
    </submittedName>
</protein>
<gene>
    <name evidence="1" type="ORF">DERP_007419</name>
</gene>
<dbReference type="Pfam" id="PF12044">
    <property type="entry name" value="Metallopep"/>
    <property type="match status" value="1"/>
</dbReference>
<dbReference type="InterPro" id="IPR053002">
    <property type="entry name" value="Metalloproteinase_M10B"/>
</dbReference>
<dbReference type="Gene3D" id="3.40.390.10">
    <property type="entry name" value="Collagenase (Catalytic Domain)"/>
    <property type="match status" value="1"/>
</dbReference>
<dbReference type="Proteomes" id="UP000887458">
    <property type="component" value="Unassembled WGS sequence"/>
</dbReference>
<reference evidence="1 2" key="1">
    <citation type="journal article" date="2018" name="J. Allergy Clin. Immunol.">
        <title>High-quality assembly of Dermatophagoides pteronyssinus genome and transcriptome reveals a wide range of novel allergens.</title>
        <authorList>
            <person name="Liu X.Y."/>
            <person name="Yang K.Y."/>
            <person name="Wang M.Q."/>
            <person name="Kwok J.S."/>
            <person name="Zeng X."/>
            <person name="Yang Z."/>
            <person name="Xiao X.J."/>
            <person name="Lau C.P."/>
            <person name="Li Y."/>
            <person name="Huang Z.M."/>
            <person name="Ba J.G."/>
            <person name="Yim A.K."/>
            <person name="Ouyang C.Y."/>
            <person name="Ngai S.M."/>
            <person name="Chan T.F."/>
            <person name="Leung E.L."/>
            <person name="Liu L."/>
            <person name="Liu Z.G."/>
            <person name="Tsui S.K."/>
        </authorList>
    </citation>
    <scope>NUCLEOTIDE SEQUENCE [LARGE SCALE GENOMIC DNA]</scope>
    <source>
        <strain evidence="1">Derp</strain>
    </source>
</reference>
<dbReference type="PANTHER" id="PTHR21054">
    <property type="entry name" value="ZINC METALLOPROTEINASE-RELATED"/>
    <property type="match status" value="1"/>
</dbReference>
<reference evidence="1 2" key="2">
    <citation type="journal article" date="2022" name="Mol. Biol. Evol.">
        <title>Comparative Genomics Reveals Insights into the Divergent Evolution of Astigmatic Mites and Household Pest Adaptations.</title>
        <authorList>
            <person name="Xiong Q."/>
            <person name="Wan A.T."/>
            <person name="Liu X."/>
            <person name="Fung C.S."/>
            <person name="Xiao X."/>
            <person name="Malainual N."/>
            <person name="Hou J."/>
            <person name="Wang L."/>
            <person name="Wang M."/>
            <person name="Yang K.Y."/>
            <person name="Cui Y."/>
            <person name="Leung E.L."/>
            <person name="Nong W."/>
            <person name="Shin S.K."/>
            <person name="Au S.W."/>
            <person name="Jeong K.Y."/>
            <person name="Chew F.T."/>
            <person name="Hui J.H."/>
            <person name="Leung T.F."/>
            <person name="Tungtrongchitr A."/>
            <person name="Zhong N."/>
            <person name="Liu Z."/>
            <person name="Tsui S.K."/>
        </authorList>
    </citation>
    <scope>NUCLEOTIDE SEQUENCE [LARGE SCALE GENOMIC DNA]</scope>
    <source>
        <strain evidence="1">Derp</strain>
    </source>
</reference>
<dbReference type="PANTHER" id="PTHR21054:SF2">
    <property type="entry name" value="MIP04191P"/>
    <property type="match status" value="1"/>
</dbReference>
<dbReference type="InterPro" id="IPR021917">
    <property type="entry name" value="Unchr_Zn-peptidase-like"/>
</dbReference>
<dbReference type="InterPro" id="IPR024079">
    <property type="entry name" value="MetalloPept_cat_dom_sf"/>
</dbReference>
<evidence type="ECO:0000313" key="2">
    <source>
        <dbReference type="Proteomes" id="UP000887458"/>
    </source>
</evidence>
<evidence type="ECO:0000313" key="1">
    <source>
        <dbReference type="EMBL" id="KAH9417421.1"/>
    </source>
</evidence>
<keyword evidence="2" id="KW-1185">Reference proteome</keyword>
<dbReference type="EMBL" id="NJHN03000077">
    <property type="protein sequence ID" value="KAH9417421.1"/>
    <property type="molecule type" value="Genomic_DNA"/>
</dbReference>
<sequence length="365" mass="43033">MDVCVPLNPENKKFLRLIYLICQSGDDADDDKNWFDNGRFEAPENESNTIESGCQRISLAAMMVQYFYWKTTGKTFRLEFDQQERKEENRRPIVYRFLIKDHDHHKLWQMNQKELWRLIANQLMNSTLATNDCKYLAFCSFSRFASKSNEPIWLPSKQVDGYVSLGGDGLALLSTHCLYCWPETIDEINERFEDQRPVNVNRFMNDSNNRNTRSGCLATTFGAVVHELGHVFGLAHRSTGIMSDEFNFIDEFFRKNNHHSNVCRRWWTEEDLTILNLNPWFDPCLSADDNENVFNITTDDDNNRRILHSKYDIRLLEYRHIHTNLVKKSKIFNKSSIKSIQINWIDKQSKLYILDCNGNSKTFYL</sequence>
<comment type="caution">
    <text evidence="1">The sequence shown here is derived from an EMBL/GenBank/DDBJ whole genome shotgun (WGS) entry which is preliminary data.</text>
</comment>
<name>A0ABQ8J4F5_DERPT</name>
<accession>A0ABQ8J4F5</accession>
<organism evidence="1 2">
    <name type="scientific">Dermatophagoides pteronyssinus</name>
    <name type="common">European house dust mite</name>
    <dbReference type="NCBI Taxonomy" id="6956"/>
    <lineage>
        <taxon>Eukaryota</taxon>
        <taxon>Metazoa</taxon>
        <taxon>Ecdysozoa</taxon>
        <taxon>Arthropoda</taxon>
        <taxon>Chelicerata</taxon>
        <taxon>Arachnida</taxon>
        <taxon>Acari</taxon>
        <taxon>Acariformes</taxon>
        <taxon>Sarcoptiformes</taxon>
        <taxon>Astigmata</taxon>
        <taxon>Psoroptidia</taxon>
        <taxon>Analgoidea</taxon>
        <taxon>Pyroglyphidae</taxon>
        <taxon>Dermatophagoidinae</taxon>
        <taxon>Dermatophagoides</taxon>
    </lineage>
</organism>